<reference evidence="3" key="1">
    <citation type="submission" date="2017-05" db="EMBL/GenBank/DDBJ databases">
        <authorList>
            <person name="Sharma S."/>
            <person name="Sidhu C."/>
            <person name="Pinnaka A.K."/>
        </authorList>
    </citation>
    <scope>NUCLEOTIDE SEQUENCE [LARGE SCALE GENOMIC DNA]</scope>
    <source>
        <strain evidence="3">AK93</strain>
    </source>
</reference>
<keyword evidence="1" id="KW-0812">Transmembrane</keyword>
<feature type="transmembrane region" description="Helical" evidence="1">
    <location>
        <begin position="27"/>
        <end position="47"/>
    </location>
</feature>
<dbReference type="AlphaFoldDB" id="A0A3E0WYX8"/>
<dbReference type="EMBL" id="NFZW01000007">
    <property type="protein sequence ID" value="RFA37391.1"/>
    <property type="molecule type" value="Genomic_DNA"/>
</dbReference>
<sequence length="129" mass="14225">MKLSGRRQNKASEAVRREQGASRSSRFLWLPYLAIPLAVALVAALVLSSVARQALQRDAERAALEQAGQHAQEASAVLANWLRRDYSRLERLAREEGLGEVLAGLPEGAGFCLSKPISIVFQTLSAYYW</sequence>
<dbReference type="Proteomes" id="UP000256763">
    <property type="component" value="Unassembled WGS sequence"/>
</dbReference>
<proteinExistence type="predicted"/>
<evidence type="ECO:0000313" key="2">
    <source>
        <dbReference type="EMBL" id="RFA37391.1"/>
    </source>
</evidence>
<name>A0A3E0WYX8_9GAMM</name>
<protein>
    <submittedName>
        <fullName evidence="2">Uncharacterized protein</fullName>
    </submittedName>
</protein>
<keyword evidence="1" id="KW-0472">Membrane</keyword>
<keyword evidence="1" id="KW-1133">Transmembrane helix</keyword>
<evidence type="ECO:0000256" key="1">
    <source>
        <dbReference type="SAM" id="Phobius"/>
    </source>
</evidence>
<dbReference type="RefSeq" id="WP_116301730.1">
    <property type="nucleotide sequence ID" value="NZ_NFZV01000006.1"/>
</dbReference>
<evidence type="ECO:0000313" key="3">
    <source>
        <dbReference type="Proteomes" id="UP000256763"/>
    </source>
</evidence>
<gene>
    <name evidence="2" type="ORF">CAL65_08830</name>
</gene>
<keyword evidence="3" id="KW-1185">Reference proteome</keyword>
<accession>A0A3E0WYX8</accession>
<comment type="caution">
    <text evidence="2">The sequence shown here is derived from an EMBL/GenBank/DDBJ whole genome shotgun (WGS) entry which is preliminary data.</text>
</comment>
<organism evidence="2 3">
    <name type="scientific">Alkalilimnicola ehrlichii</name>
    <dbReference type="NCBI Taxonomy" id="351052"/>
    <lineage>
        <taxon>Bacteria</taxon>
        <taxon>Pseudomonadati</taxon>
        <taxon>Pseudomonadota</taxon>
        <taxon>Gammaproteobacteria</taxon>
        <taxon>Chromatiales</taxon>
        <taxon>Ectothiorhodospiraceae</taxon>
        <taxon>Alkalilimnicola</taxon>
    </lineage>
</organism>